<name>A0A1H9LL40_9BACT</name>
<dbReference type="InParanoid" id="A0A1H9LL40"/>
<proteinExistence type="predicted"/>
<dbReference type="RefSeq" id="WP_090171667.1">
    <property type="nucleotide sequence ID" value="NZ_FOFB01000024.1"/>
</dbReference>
<evidence type="ECO:0000256" key="1">
    <source>
        <dbReference type="SAM" id="SignalP"/>
    </source>
</evidence>
<feature type="chain" id="PRO_5011634703" description="Lipid A deacylase LpxR family protein" evidence="1">
    <location>
        <begin position="22"/>
        <end position="305"/>
    </location>
</feature>
<keyword evidence="3" id="KW-1185">Reference proteome</keyword>
<dbReference type="Pfam" id="PF09982">
    <property type="entry name" value="LpxR"/>
    <property type="match status" value="1"/>
</dbReference>
<feature type="signal peptide" evidence="1">
    <location>
        <begin position="1"/>
        <end position="21"/>
    </location>
</feature>
<dbReference type="InterPro" id="IPR018707">
    <property type="entry name" value="LpxR"/>
</dbReference>
<dbReference type="EMBL" id="FOFB01000024">
    <property type="protein sequence ID" value="SER11613.1"/>
    <property type="molecule type" value="Genomic_DNA"/>
</dbReference>
<reference evidence="3" key="1">
    <citation type="submission" date="2016-10" db="EMBL/GenBank/DDBJ databases">
        <authorList>
            <person name="Varghese N."/>
            <person name="Submissions S."/>
        </authorList>
    </citation>
    <scope>NUCLEOTIDE SEQUENCE [LARGE SCALE GENOMIC DNA]</scope>
    <source>
        <strain evidence="3">DSM 24740</strain>
    </source>
</reference>
<dbReference type="OrthoDB" id="622552at2"/>
<dbReference type="Proteomes" id="UP000199021">
    <property type="component" value="Unassembled WGS sequence"/>
</dbReference>
<dbReference type="AlphaFoldDB" id="A0A1H9LL40"/>
<evidence type="ECO:0000313" key="2">
    <source>
        <dbReference type="EMBL" id="SER11613.1"/>
    </source>
</evidence>
<evidence type="ECO:0008006" key="4">
    <source>
        <dbReference type="Google" id="ProtNLM"/>
    </source>
</evidence>
<gene>
    <name evidence="2" type="ORF">SAMN05444359_12466</name>
</gene>
<dbReference type="Gene3D" id="2.40.128.140">
    <property type="entry name" value="Outer membrane protein"/>
    <property type="match status" value="1"/>
</dbReference>
<dbReference type="InterPro" id="IPR037107">
    <property type="entry name" value="Put_OMP_sf"/>
</dbReference>
<sequence>MNCLRAICGAGLFLVVFSLTGQVLPGDHYLATDIANDVFYLPKKTDRYFSSGLAVEYGDRSLVKAAVGSNGLATLRQYWRLQQNIYTPEDIQSTSLVAGDRPFASYLVLSRGKDFFDESLGFRLEREWTAGVLGKYSFGGQMQNAFHDMVEFAERIPGWKYEVKPDAIINYRLRLTRRLSYGRRLQLNPRAETRLGSLHTDVSAGLMANLTVIDLSADRQLGIALSGDARLVGYDATLSGGLLNRDDRYRGVVIPRRLVGSGSLDVFLDYEGWQLRGGITTQSTDFEGGQPHVWAWFGLRTGGRK</sequence>
<dbReference type="STRING" id="478744.SAMN05444359_12466"/>
<organism evidence="2 3">
    <name type="scientific">Neolewinella agarilytica</name>
    <dbReference type="NCBI Taxonomy" id="478744"/>
    <lineage>
        <taxon>Bacteria</taxon>
        <taxon>Pseudomonadati</taxon>
        <taxon>Bacteroidota</taxon>
        <taxon>Saprospiria</taxon>
        <taxon>Saprospirales</taxon>
        <taxon>Lewinellaceae</taxon>
        <taxon>Neolewinella</taxon>
    </lineage>
</organism>
<evidence type="ECO:0000313" key="3">
    <source>
        <dbReference type="Proteomes" id="UP000199021"/>
    </source>
</evidence>
<accession>A0A1H9LL40</accession>
<keyword evidence="1" id="KW-0732">Signal</keyword>
<protein>
    <recommendedName>
        <fullName evidence="4">Lipid A deacylase LpxR family protein</fullName>
    </recommendedName>
</protein>